<organism evidence="1">
    <name type="scientific">Rhizophora mucronata</name>
    <name type="common">Asiatic mangrove</name>
    <dbReference type="NCBI Taxonomy" id="61149"/>
    <lineage>
        <taxon>Eukaryota</taxon>
        <taxon>Viridiplantae</taxon>
        <taxon>Streptophyta</taxon>
        <taxon>Embryophyta</taxon>
        <taxon>Tracheophyta</taxon>
        <taxon>Spermatophyta</taxon>
        <taxon>Magnoliopsida</taxon>
        <taxon>eudicotyledons</taxon>
        <taxon>Gunneridae</taxon>
        <taxon>Pentapetalae</taxon>
        <taxon>rosids</taxon>
        <taxon>fabids</taxon>
        <taxon>Malpighiales</taxon>
        <taxon>Rhizophoraceae</taxon>
        <taxon>Rhizophora</taxon>
    </lineage>
</organism>
<dbReference type="EMBL" id="GGEC01042625">
    <property type="protein sequence ID" value="MBX23109.1"/>
    <property type="molecule type" value="Transcribed_RNA"/>
</dbReference>
<protein>
    <submittedName>
        <fullName evidence="1">Uncharacterized protein MANES_11G004600</fullName>
    </submittedName>
</protein>
<proteinExistence type="predicted"/>
<evidence type="ECO:0000313" key="1">
    <source>
        <dbReference type="EMBL" id="MBX23109.1"/>
    </source>
</evidence>
<accession>A0A2P2LYR9</accession>
<name>A0A2P2LYR9_RHIMU</name>
<reference evidence="1" key="1">
    <citation type="submission" date="2018-02" db="EMBL/GenBank/DDBJ databases">
        <title>Rhizophora mucronata_Transcriptome.</title>
        <authorList>
            <person name="Meera S.P."/>
            <person name="Sreeshan A."/>
            <person name="Augustine A."/>
        </authorList>
    </citation>
    <scope>NUCLEOTIDE SEQUENCE</scope>
    <source>
        <tissue evidence="1">Leaf</tissue>
    </source>
</reference>
<sequence length="33" mass="3674">MLEPLSFPATKSRNDWSFASSPIFNGITCIFVP</sequence>
<dbReference type="AlphaFoldDB" id="A0A2P2LYR9"/>